<dbReference type="InterPro" id="IPR009057">
    <property type="entry name" value="Homeodomain-like_sf"/>
</dbReference>
<comment type="caution">
    <text evidence="1">The sequence shown here is derived from an EMBL/GenBank/DDBJ whole genome shotgun (WGS) entry which is preliminary data.</text>
</comment>
<dbReference type="SUPFAM" id="SSF46689">
    <property type="entry name" value="Homeodomain-like"/>
    <property type="match status" value="1"/>
</dbReference>
<proteinExistence type="predicted"/>
<evidence type="ECO:0000313" key="2">
    <source>
        <dbReference type="Proteomes" id="UP000465361"/>
    </source>
</evidence>
<name>A0A7I9XTZ1_9MYCO</name>
<dbReference type="AlphaFoldDB" id="A0A7I9XTZ1"/>
<sequence length="228" mass="24984">MSPISIDQITLTGSERRELTRLTRAGRTGQRLAMRAAIVLAAAVGESNAQIARSLQLCEDTVRTWRRRWLAVPGVASLGDAKRTGRRPKFTAVQLVRVKALAGTPPAEVRLRLSRWSCPELARHAASDGLCASISAATVCRWLSEDALKPWQYQTWIVITDPDFTAKAHQALDLYDRKWEGKPLGRNDYVISADEKTSIQAAAAATPHCRTARPARWGSITTTTAAAP</sequence>
<gene>
    <name evidence="1" type="ORF">MBOT_01120</name>
</gene>
<organism evidence="1 2">
    <name type="scientific">Mycobacterium botniense</name>
    <dbReference type="NCBI Taxonomy" id="84962"/>
    <lineage>
        <taxon>Bacteria</taxon>
        <taxon>Bacillati</taxon>
        <taxon>Actinomycetota</taxon>
        <taxon>Actinomycetes</taxon>
        <taxon>Mycobacteriales</taxon>
        <taxon>Mycobacteriaceae</taxon>
        <taxon>Mycobacterium</taxon>
    </lineage>
</organism>
<dbReference type="EMBL" id="BLKW01000002">
    <property type="protein sequence ID" value="GFG72747.1"/>
    <property type="molecule type" value="Genomic_DNA"/>
</dbReference>
<accession>A0A7I9XTZ1</accession>
<evidence type="ECO:0000313" key="1">
    <source>
        <dbReference type="EMBL" id="GFG72747.1"/>
    </source>
</evidence>
<protein>
    <recommendedName>
        <fullName evidence="3">IS630 family transposase</fullName>
    </recommendedName>
</protein>
<reference evidence="1 2" key="1">
    <citation type="journal article" date="2019" name="Emerg. Microbes Infect.">
        <title>Comprehensive subspecies identification of 175 nontuberculous mycobacteria species based on 7547 genomic profiles.</title>
        <authorList>
            <person name="Matsumoto Y."/>
            <person name="Kinjo T."/>
            <person name="Motooka D."/>
            <person name="Nabeya D."/>
            <person name="Jung N."/>
            <person name="Uechi K."/>
            <person name="Horii T."/>
            <person name="Iida T."/>
            <person name="Fujita J."/>
            <person name="Nakamura S."/>
        </authorList>
    </citation>
    <scope>NUCLEOTIDE SEQUENCE [LARGE SCALE GENOMIC DNA]</scope>
    <source>
        <strain evidence="1 2">JCM 17322</strain>
    </source>
</reference>
<dbReference type="Pfam" id="PF13565">
    <property type="entry name" value="HTH_32"/>
    <property type="match status" value="1"/>
</dbReference>
<keyword evidence="2" id="KW-1185">Reference proteome</keyword>
<evidence type="ECO:0008006" key="3">
    <source>
        <dbReference type="Google" id="ProtNLM"/>
    </source>
</evidence>
<dbReference type="Proteomes" id="UP000465361">
    <property type="component" value="Unassembled WGS sequence"/>
</dbReference>
<dbReference type="RefSeq" id="WP_163753251.1">
    <property type="nucleotide sequence ID" value="NZ_BLKW01000002.1"/>
</dbReference>